<dbReference type="InterPro" id="IPR011650">
    <property type="entry name" value="Peptidase_M20_dimer"/>
</dbReference>
<evidence type="ECO:0000256" key="2">
    <source>
        <dbReference type="ARBA" id="ARBA00022801"/>
    </source>
</evidence>
<dbReference type="Gene3D" id="3.30.70.360">
    <property type="match status" value="1"/>
</dbReference>
<dbReference type="EMBL" id="METQ01000013">
    <property type="protein sequence ID" value="OGC09814.1"/>
    <property type="molecule type" value="Genomic_DNA"/>
</dbReference>
<dbReference type="Pfam" id="PF01546">
    <property type="entry name" value="Peptidase_M20"/>
    <property type="match status" value="1"/>
</dbReference>
<evidence type="ECO:0000313" key="5">
    <source>
        <dbReference type="Proteomes" id="UP000179095"/>
    </source>
</evidence>
<reference evidence="4 5" key="1">
    <citation type="journal article" date="2016" name="Nat. Commun.">
        <title>Thousands of microbial genomes shed light on interconnected biogeochemical processes in an aquifer system.</title>
        <authorList>
            <person name="Anantharaman K."/>
            <person name="Brown C.T."/>
            <person name="Hug L.A."/>
            <person name="Sharon I."/>
            <person name="Castelle C.J."/>
            <person name="Probst A.J."/>
            <person name="Thomas B.C."/>
            <person name="Singh A."/>
            <person name="Wilkins M.J."/>
            <person name="Karaoz U."/>
            <person name="Brodie E.L."/>
            <person name="Williams K.H."/>
            <person name="Hubbard S.S."/>
            <person name="Banfield J.F."/>
        </authorList>
    </citation>
    <scope>NUCLEOTIDE SEQUENCE [LARGE SCALE GENOMIC DNA]</scope>
</reference>
<dbReference type="AlphaFoldDB" id="A0A1F4RNK7"/>
<dbReference type="PANTHER" id="PTHR43808">
    <property type="entry name" value="ACETYLORNITHINE DEACETYLASE"/>
    <property type="match status" value="1"/>
</dbReference>
<gene>
    <name evidence="4" type="ORF">A3F86_03925</name>
</gene>
<evidence type="ECO:0000256" key="1">
    <source>
        <dbReference type="ARBA" id="ARBA00022723"/>
    </source>
</evidence>
<dbReference type="GO" id="GO:0046872">
    <property type="term" value="F:metal ion binding"/>
    <property type="evidence" value="ECO:0007669"/>
    <property type="project" value="UniProtKB-KW"/>
</dbReference>
<sequence>MSLRTTPVRARVSEFLRRRTLSSADNPTLGGGSPPILKDLKVLVNTSSETNALADITRAARVIKKLFKPFFEIREYPTPLGPVICCQPAGQAAPILMVAHYDTVVPVSRAGGYREEGNKVFGAGISDMKAGIAMAAALAKRYKIEGRAIPFGVIIVPDEEIGSPESAPILRTVARSYRLALILEPVFTTGQYVMSRRGLTKYNIEIIGKTVHTGLSYERADAMLAAAQIIVAVSKRHDPQRYFSTNLVIDPLSLVGKINAVEGRVKLSGEIRTGSETDQQGFFSWLREFISTIRIEGVTLQLVVPEKGQSSPVTVGETAQRYERVLQEVMTGQGIAPDCVPAHERGASDLNRLTNVLPAIDGLGAVGFGAHSTTEWIDRLALAERTKLLWELTNRLSIELSSWSS</sequence>
<dbReference type="InterPro" id="IPR036264">
    <property type="entry name" value="Bact_exopeptidase_dim_dom"/>
</dbReference>
<dbReference type="SUPFAM" id="SSF53187">
    <property type="entry name" value="Zn-dependent exopeptidases"/>
    <property type="match status" value="1"/>
</dbReference>
<organism evidence="4 5">
    <name type="scientific">candidate division WOR-1 bacterium RIFCSPLOWO2_12_FULL_45_9</name>
    <dbReference type="NCBI Taxonomy" id="1802568"/>
    <lineage>
        <taxon>Bacteria</taxon>
        <taxon>Bacillati</taxon>
        <taxon>Saganbacteria</taxon>
    </lineage>
</organism>
<comment type="caution">
    <text evidence="4">The sequence shown here is derived from an EMBL/GenBank/DDBJ whole genome shotgun (WGS) entry which is preliminary data.</text>
</comment>
<dbReference type="InterPro" id="IPR050072">
    <property type="entry name" value="Peptidase_M20A"/>
</dbReference>
<dbReference type="SUPFAM" id="SSF55031">
    <property type="entry name" value="Bacterial exopeptidase dimerisation domain"/>
    <property type="match status" value="1"/>
</dbReference>
<feature type="domain" description="Peptidase M20 dimerisation" evidence="3">
    <location>
        <begin position="195"/>
        <end position="292"/>
    </location>
</feature>
<dbReference type="STRING" id="1802568.A3F86_03925"/>
<dbReference type="Pfam" id="PF07687">
    <property type="entry name" value="M20_dimer"/>
    <property type="match status" value="1"/>
</dbReference>
<keyword evidence="2" id="KW-0378">Hydrolase</keyword>
<keyword evidence="1" id="KW-0479">Metal-binding</keyword>
<name>A0A1F4RNK7_UNCSA</name>
<protein>
    <recommendedName>
        <fullName evidence="3">Peptidase M20 dimerisation domain-containing protein</fullName>
    </recommendedName>
</protein>
<evidence type="ECO:0000313" key="4">
    <source>
        <dbReference type="EMBL" id="OGC09814.1"/>
    </source>
</evidence>
<proteinExistence type="predicted"/>
<accession>A0A1F4RNK7</accession>
<evidence type="ECO:0000259" key="3">
    <source>
        <dbReference type="Pfam" id="PF07687"/>
    </source>
</evidence>
<dbReference type="Gene3D" id="3.40.630.10">
    <property type="entry name" value="Zn peptidases"/>
    <property type="match status" value="1"/>
</dbReference>
<dbReference type="PANTHER" id="PTHR43808:SF9">
    <property type="entry name" value="BLL0789 PROTEIN"/>
    <property type="match status" value="1"/>
</dbReference>
<dbReference type="GO" id="GO:0016787">
    <property type="term" value="F:hydrolase activity"/>
    <property type="evidence" value="ECO:0007669"/>
    <property type="project" value="UniProtKB-KW"/>
</dbReference>
<dbReference type="InterPro" id="IPR002933">
    <property type="entry name" value="Peptidase_M20"/>
</dbReference>
<dbReference type="Proteomes" id="UP000179095">
    <property type="component" value="Unassembled WGS sequence"/>
</dbReference>